<keyword evidence="9" id="KW-0472">Membrane</keyword>
<dbReference type="EC" id="3.4.19.12" evidence="3"/>
<keyword evidence="6" id="KW-0378">Hydrolase</keyword>
<keyword evidence="12" id="KW-1185">Reference proteome</keyword>
<feature type="region of interest" description="Disordered" evidence="8">
    <location>
        <begin position="571"/>
        <end position="593"/>
    </location>
</feature>
<feature type="domain" description="USP" evidence="10">
    <location>
        <begin position="159"/>
        <end position="716"/>
    </location>
</feature>
<dbReference type="InterPro" id="IPR001394">
    <property type="entry name" value="Peptidase_C19_UCH"/>
</dbReference>
<dbReference type="PANTHER" id="PTHR24006:SF888">
    <property type="entry name" value="UBIQUITIN CARBOXYL-TERMINAL HYDROLASE 30"/>
    <property type="match status" value="1"/>
</dbReference>
<name>A0AAE0KL08_9PEZI</name>
<protein>
    <recommendedName>
        <fullName evidence="3">ubiquitinyl hydrolase 1</fullName>
        <ecNumber evidence="3">3.4.19.12</ecNumber>
    </recommendedName>
</protein>
<dbReference type="EMBL" id="JAULSW010000006">
    <property type="protein sequence ID" value="KAK3378197.1"/>
    <property type="molecule type" value="Genomic_DNA"/>
</dbReference>
<organism evidence="11 12">
    <name type="scientific">Podospora didyma</name>
    <dbReference type="NCBI Taxonomy" id="330526"/>
    <lineage>
        <taxon>Eukaryota</taxon>
        <taxon>Fungi</taxon>
        <taxon>Dikarya</taxon>
        <taxon>Ascomycota</taxon>
        <taxon>Pezizomycotina</taxon>
        <taxon>Sordariomycetes</taxon>
        <taxon>Sordariomycetidae</taxon>
        <taxon>Sordariales</taxon>
        <taxon>Podosporaceae</taxon>
        <taxon>Podospora</taxon>
    </lineage>
</organism>
<dbReference type="PROSITE" id="PS50235">
    <property type="entry name" value="USP_3"/>
    <property type="match status" value="1"/>
</dbReference>
<evidence type="ECO:0000259" key="10">
    <source>
        <dbReference type="PROSITE" id="PS50235"/>
    </source>
</evidence>
<dbReference type="GO" id="GO:0006508">
    <property type="term" value="P:proteolysis"/>
    <property type="evidence" value="ECO:0007669"/>
    <property type="project" value="UniProtKB-KW"/>
</dbReference>
<evidence type="ECO:0000256" key="7">
    <source>
        <dbReference type="ARBA" id="ARBA00022807"/>
    </source>
</evidence>
<feature type="region of interest" description="Disordered" evidence="8">
    <location>
        <begin position="609"/>
        <end position="663"/>
    </location>
</feature>
<dbReference type="Pfam" id="PF00443">
    <property type="entry name" value="UCH"/>
    <property type="match status" value="1"/>
</dbReference>
<dbReference type="PROSITE" id="PS00973">
    <property type="entry name" value="USP_2"/>
    <property type="match status" value="1"/>
</dbReference>
<accession>A0AAE0KL08</accession>
<keyword evidence="4" id="KW-0645">Protease</keyword>
<evidence type="ECO:0000256" key="8">
    <source>
        <dbReference type="SAM" id="MobiDB-lite"/>
    </source>
</evidence>
<comment type="catalytic activity">
    <reaction evidence="1">
        <text>Thiol-dependent hydrolysis of ester, thioester, amide, peptide and isopeptide bonds formed by the C-terminal Gly of ubiquitin (a 76-residue protein attached to proteins as an intracellular targeting signal).</text>
        <dbReference type="EC" id="3.4.19.12"/>
    </reaction>
</comment>
<keyword evidence="9" id="KW-0812">Transmembrane</keyword>
<dbReference type="InterPro" id="IPR018200">
    <property type="entry name" value="USP_CS"/>
</dbReference>
<proteinExistence type="inferred from homology"/>
<dbReference type="Gene3D" id="3.90.70.10">
    <property type="entry name" value="Cysteine proteinases"/>
    <property type="match status" value="1"/>
</dbReference>
<comment type="similarity">
    <text evidence="2">Belongs to the peptidase C19 family.</text>
</comment>
<evidence type="ECO:0000313" key="12">
    <source>
        <dbReference type="Proteomes" id="UP001285441"/>
    </source>
</evidence>
<dbReference type="AlphaFoldDB" id="A0AAE0KL08"/>
<evidence type="ECO:0000256" key="9">
    <source>
        <dbReference type="SAM" id="Phobius"/>
    </source>
</evidence>
<gene>
    <name evidence="11" type="ORF">B0H63DRAFT_479177</name>
</gene>
<dbReference type="InterPro" id="IPR028889">
    <property type="entry name" value="USP"/>
</dbReference>
<dbReference type="SUPFAM" id="SSF54001">
    <property type="entry name" value="Cysteine proteinases"/>
    <property type="match status" value="1"/>
</dbReference>
<evidence type="ECO:0000256" key="6">
    <source>
        <dbReference type="ARBA" id="ARBA00022801"/>
    </source>
</evidence>
<dbReference type="CDD" id="cd02662">
    <property type="entry name" value="Peptidase_C19F"/>
    <property type="match status" value="1"/>
</dbReference>
<dbReference type="GO" id="GO:0005829">
    <property type="term" value="C:cytosol"/>
    <property type="evidence" value="ECO:0007669"/>
    <property type="project" value="TreeGrafter"/>
</dbReference>
<dbReference type="InterPro" id="IPR050164">
    <property type="entry name" value="Peptidase_C19"/>
</dbReference>
<keyword evidence="5" id="KW-0833">Ubl conjugation pathway</keyword>
<keyword evidence="7" id="KW-0788">Thiol protease</keyword>
<feature type="region of interest" description="Disordered" evidence="8">
    <location>
        <begin position="508"/>
        <end position="533"/>
    </location>
</feature>
<feature type="compositionally biased region" description="Basic and acidic residues" evidence="8">
    <location>
        <begin position="510"/>
        <end position="520"/>
    </location>
</feature>
<evidence type="ECO:0000256" key="4">
    <source>
        <dbReference type="ARBA" id="ARBA00022670"/>
    </source>
</evidence>
<reference evidence="11" key="2">
    <citation type="submission" date="2023-06" db="EMBL/GenBank/DDBJ databases">
        <authorList>
            <consortium name="Lawrence Berkeley National Laboratory"/>
            <person name="Haridas S."/>
            <person name="Hensen N."/>
            <person name="Bonometti L."/>
            <person name="Westerberg I."/>
            <person name="Brannstrom I.O."/>
            <person name="Guillou S."/>
            <person name="Cros-Aarteil S."/>
            <person name="Calhoun S."/>
            <person name="Kuo A."/>
            <person name="Mondo S."/>
            <person name="Pangilinan J."/>
            <person name="Riley R."/>
            <person name="LaButti K."/>
            <person name="Andreopoulos B."/>
            <person name="Lipzen A."/>
            <person name="Chen C."/>
            <person name="Yanf M."/>
            <person name="Daum C."/>
            <person name="Ng V."/>
            <person name="Clum A."/>
            <person name="Steindorff A."/>
            <person name="Ohm R."/>
            <person name="Martin F."/>
            <person name="Silar P."/>
            <person name="Natvig D."/>
            <person name="Lalanne C."/>
            <person name="Gautier V."/>
            <person name="Ament-velasquez S.L."/>
            <person name="Kruys A."/>
            <person name="Hutchinson M.I."/>
            <person name="Powell A.J."/>
            <person name="Barry K."/>
            <person name="Miller A.N."/>
            <person name="Grigoriev I.V."/>
            <person name="Debuchy R."/>
            <person name="Gladieux P."/>
            <person name="Thoren M.H."/>
            <person name="Johannesson H."/>
        </authorList>
    </citation>
    <scope>NUCLEOTIDE SEQUENCE</scope>
    <source>
        <strain evidence="11">CBS 232.78</strain>
    </source>
</reference>
<evidence type="ECO:0000256" key="1">
    <source>
        <dbReference type="ARBA" id="ARBA00000707"/>
    </source>
</evidence>
<evidence type="ECO:0000256" key="3">
    <source>
        <dbReference type="ARBA" id="ARBA00012759"/>
    </source>
</evidence>
<feature type="transmembrane region" description="Helical" evidence="9">
    <location>
        <begin position="33"/>
        <end position="54"/>
    </location>
</feature>
<sequence>MNSDTRRILRQYDAHTSPELYQYYSQGRLWDRAASPAFLIPVIILALTVVFQFSSQPGRLSALPTFLWNCLVSIFPARLLYAIDNWLNPPLFPLPTLQTPRPTHEAKSEVLKRIIGMNKPGELMRSVSEAGRRSLSGLSGLGGLSSVALKMKTSADQPAGLGNYDNSCYQNSILQSLAALRTFPTYLSALSSGGTQDKTIDRTLDALRDLIDDLNNSSNNGSTLWTPGILKNMSTWQQQDAQEYFSKLLDNIDKELAKAAGALQKPLGFEQECTKDDASASQHSDDSGYQSIPCHPKVSLEPRMARNPLEGLIAQRVVCVDCGYCEGLSMIPFNCLTLSLVVNRREQDLYQILDNYTKVESIQGVECARCSLLKLKGLIKILIQKFKDDGKSDEDLFDISARLAVIEEALEEDTYDDATLKKCRLPKQKVSSTKTKQAVIARPPQSLVIHMNRSGFDEDTGRMFKNPTFIRFPRTLDLGPWCLGSAEIPAGQDDNETVDVSVEEQAGFSAHDEEQWRLDPRSSMVAGSQRPSRVSGPIYELRAVITHYGHHDNGHYICYRRHPVSSSFTKNAKTADQGENGATERPSQLDPENHAANVSGLAKKVLLPNESSAEENETVAGKSAVDGDELDVVEKPTMDETVVHEPDFASDQKHTTGEEEPASEELLANIEVEDDALLQDEESSQWWRLSDQNVTKADEATVLAQGGVFMLFYDCVDPTIILASEINDFMPAMESLQTPGLRQEHEANLYSAGLGPGVYSNLERARGGPAAGASIVDTSHHELLGLLADAGAQDYDVSKAISVPLPDDEDDLD</sequence>
<dbReference type="GO" id="GO:0004843">
    <property type="term" value="F:cysteine-type deubiquitinase activity"/>
    <property type="evidence" value="ECO:0007669"/>
    <property type="project" value="UniProtKB-EC"/>
</dbReference>
<comment type="caution">
    <text evidence="11">The sequence shown here is derived from an EMBL/GenBank/DDBJ whole genome shotgun (WGS) entry which is preliminary data.</text>
</comment>
<dbReference type="GO" id="GO:0005634">
    <property type="term" value="C:nucleus"/>
    <property type="evidence" value="ECO:0007669"/>
    <property type="project" value="TreeGrafter"/>
</dbReference>
<keyword evidence="9" id="KW-1133">Transmembrane helix</keyword>
<dbReference type="InterPro" id="IPR038765">
    <property type="entry name" value="Papain-like_cys_pep_sf"/>
</dbReference>
<evidence type="ECO:0000256" key="2">
    <source>
        <dbReference type="ARBA" id="ARBA00009085"/>
    </source>
</evidence>
<dbReference type="Proteomes" id="UP001285441">
    <property type="component" value="Unassembled WGS sequence"/>
</dbReference>
<dbReference type="PANTHER" id="PTHR24006">
    <property type="entry name" value="UBIQUITIN CARBOXYL-TERMINAL HYDROLASE"/>
    <property type="match status" value="1"/>
</dbReference>
<dbReference type="GO" id="GO:0016579">
    <property type="term" value="P:protein deubiquitination"/>
    <property type="evidence" value="ECO:0007669"/>
    <property type="project" value="InterPro"/>
</dbReference>
<evidence type="ECO:0000313" key="11">
    <source>
        <dbReference type="EMBL" id="KAK3378197.1"/>
    </source>
</evidence>
<evidence type="ECO:0000256" key="5">
    <source>
        <dbReference type="ARBA" id="ARBA00022786"/>
    </source>
</evidence>
<feature type="compositionally biased region" description="Basic and acidic residues" evidence="8">
    <location>
        <begin position="632"/>
        <end position="657"/>
    </location>
</feature>
<reference evidence="11" key="1">
    <citation type="journal article" date="2023" name="Mol. Phylogenet. Evol.">
        <title>Genome-scale phylogeny and comparative genomics of the fungal order Sordariales.</title>
        <authorList>
            <person name="Hensen N."/>
            <person name="Bonometti L."/>
            <person name="Westerberg I."/>
            <person name="Brannstrom I.O."/>
            <person name="Guillou S."/>
            <person name="Cros-Aarteil S."/>
            <person name="Calhoun S."/>
            <person name="Haridas S."/>
            <person name="Kuo A."/>
            <person name="Mondo S."/>
            <person name="Pangilinan J."/>
            <person name="Riley R."/>
            <person name="LaButti K."/>
            <person name="Andreopoulos B."/>
            <person name="Lipzen A."/>
            <person name="Chen C."/>
            <person name="Yan M."/>
            <person name="Daum C."/>
            <person name="Ng V."/>
            <person name="Clum A."/>
            <person name="Steindorff A."/>
            <person name="Ohm R.A."/>
            <person name="Martin F."/>
            <person name="Silar P."/>
            <person name="Natvig D.O."/>
            <person name="Lalanne C."/>
            <person name="Gautier V."/>
            <person name="Ament-Velasquez S.L."/>
            <person name="Kruys A."/>
            <person name="Hutchinson M.I."/>
            <person name="Powell A.J."/>
            <person name="Barry K."/>
            <person name="Miller A.N."/>
            <person name="Grigoriev I.V."/>
            <person name="Debuchy R."/>
            <person name="Gladieux P."/>
            <person name="Hiltunen Thoren M."/>
            <person name="Johannesson H."/>
        </authorList>
    </citation>
    <scope>NUCLEOTIDE SEQUENCE</scope>
    <source>
        <strain evidence="11">CBS 232.78</strain>
    </source>
</reference>